<gene>
    <name evidence="2" type="ORF">DID88_005651</name>
</gene>
<evidence type="ECO:0000313" key="3">
    <source>
        <dbReference type="Proteomes" id="UP000249056"/>
    </source>
</evidence>
<name>A0A395J0F9_9HELO</name>
<proteinExistence type="predicted"/>
<dbReference type="EMBL" id="QKRW01000008">
    <property type="protein sequence ID" value="RAL65990.1"/>
    <property type="molecule type" value="Genomic_DNA"/>
</dbReference>
<evidence type="ECO:0000256" key="1">
    <source>
        <dbReference type="SAM" id="MobiDB-lite"/>
    </source>
</evidence>
<reference evidence="2 3" key="1">
    <citation type="submission" date="2018-06" db="EMBL/GenBank/DDBJ databases">
        <title>Genome Sequence of the Brown Rot Fungal Pathogen Monilinia fructigena.</title>
        <authorList>
            <person name="Landi L."/>
            <person name="De Miccolis Angelini R.M."/>
            <person name="Pollastro S."/>
            <person name="Abate D."/>
            <person name="Faretra F."/>
            <person name="Romanazzi G."/>
        </authorList>
    </citation>
    <scope>NUCLEOTIDE SEQUENCE [LARGE SCALE GENOMIC DNA]</scope>
    <source>
        <strain evidence="2 3">Mfrg269</strain>
    </source>
</reference>
<organism evidence="2 3">
    <name type="scientific">Monilinia fructigena</name>
    <dbReference type="NCBI Taxonomy" id="38457"/>
    <lineage>
        <taxon>Eukaryota</taxon>
        <taxon>Fungi</taxon>
        <taxon>Dikarya</taxon>
        <taxon>Ascomycota</taxon>
        <taxon>Pezizomycotina</taxon>
        <taxon>Leotiomycetes</taxon>
        <taxon>Helotiales</taxon>
        <taxon>Sclerotiniaceae</taxon>
        <taxon>Monilinia</taxon>
    </lineage>
</organism>
<dbReference type="AlphaFoldDB" id="A0A395J0F9"/>
<comment type="caution">
    <text evidence="2">The sequence shown here is derived from an EMBL/GenBank/DDBJ whole genome shotgun (WGS) entry which is preliminary data.</text>
</comment>
<evidence type="ECO:0000313" key="2">
    <source>
        <dbReference type="EMBL" id="RAL65990.1"/>
    </source>
</evidence>
<feature type="region of interest" description="Disordered" evidence="1">
    <location>
        <begin position="84"/>
        <end position="121"/>
    </location>
</feature>
<feature type="compositionally biased region" description="Basic residues" evidence="1">
    <location>
        <begin position="101"/>
        <end position="112"/>
    </location>
</feature>
<protein>
    <submittedName>
        <fullName evidence="2">Uncharacterized protein</fullName>
    </submittedName>
</protein>
<keyword evidence="3" id="KW-1185">Reference proteome</keyword>
<dbReference type="Proteomes" id="UP000249056">
    <property type="component" value="Unassembled WGS sequence"/>
</dbReference>
<feature type="region of interest" description="Disordered" evidence="1">
    <location>
        <begin position="39"/>
        <end position="58"/>
    </location>
</feature>
<accession>A0A395J0F9</accession>
<sequence>MVSTEFLNLRKFKRVSMWGESGMRGRNWRVAEDETKAMEMDKGRRDRGRRLKEERGSAMEEVRAKVLEQRKSIHHAIAATHAQAAAHAEKKAAASVARNAGHGHGHGHGHVKKAPDVATDT</sequence>